<evidence type="ECO:0000256" key="9">
    <source>
        <dbReference type="ARBA" id="ARBA00023012"/>
    </source>
</evidence>
<keyword evidence="6 12" id="KW-0812">Transmembrane</keyword>
<dbReference type="InterPro" id="IPR005467">
    <property type="entry name" value="His_kinase_dom"/>
</dbReference>
<dbReference type="PANTHER" id="PTHR45436">
    <property type="entry name" value="SENSOR HISTIDINE KINASE YKOH"/>
    <property type="match status" value="1"/>
</dbReference>
<evidence type="ECO:0000256" key="3">
    <source>
        <dbReference type="ARBA" id="ARBA00012438"/>
    </source>
</evidence>
<dbReference type="Gene3D" id="6.10.340.10">
    <property type="match status" value="1"/>
</dbReference>
<organism evidence="15 16">
    <name type="scientific">Nocardioides fonticola</name>
    <dbReference type="NCBI Taxonomy" id="450363"/>
    <lineage>
        <taxon>Bacteria</taxon>
        <taxon>Bacillati</taxon>
        <taxon>Actinomycetota</taxon>
        <taxon>Actinomycetes</taxon>
        <taxon>Propionibacteriales</taxon>
        <taxon>Nocardioidaceae</taxon>
        <taxon>Nocardioides</taxon>
    </lineage>
</organism>
<dbReference type="CDD" id="cd00075">
    <property type="entry name" value="HATPase"/>
    <property type="match status" value="1"/>
</dbReference>
<keyword evidence="16" id="KW-1185">Reference proteome</keyword>
<sequence length="500" mass="52172">MLVPFRRWRLWTRLVVLEAVIAFLMLVAVGSLVLVAQRQDRIDVQAESLEITARVISQQIARDPAVLGPVFADPPVEGEAQDDEVIGAIIRTDGMVVGVVGLPGWRAPDRLVPAAALADARTQGEWHEVIELPGAGGRYVAVVVPVPSADGGFVLLARSTATLDGALRRLTIVTLFGGVVALAVAVGGGAWMTRRALAAVGAMTSRAAVVDPDGEHDPIPVPATADELAELARTLNGMVGRLQEATRRERRFTADVSHELRTPLGVAALEIDVALKDPTLPPTVRPVLVSLQAEVAGITDLVNDLLLLARFEAGSPTGPARSPSDLREVCAGAIARARAQAADRGVTLRLSGPSLTARIDALLVRQAVGNLLQNAIGHSPEGAVVEVRIGGVASAAGPMARIEVIDQGPGVGADAERIFDRHWTSGAEGDPHRARIGLGLEITRRIAEAHGGTIAVRPGEPIGSIFTVDLPRGEHDGPDGPDAPGDPATPDDPDDPDAAG</sequence>
<keyword evidence="8 12" id="KW-1133">Transmembrane helix</keyword>
<dbReference type="InterPro" id="IPR003660">
    <property type="entry name" value="HAMP_dom"/>
</dbReference>
<dbReference type="PANTHER" id="PTHR45436:SF5">
    <property type="entry name" value="SENSOR HISTIDINE KINASE TRCS"/>
    <property type="match status" value="1"/>
</dbReference>
<feature type="compositionally biased region" description="Acidic residues" evidence="11">
    <location>
        <begin position="489"/>
        <end position="500"/>
    </location>
</feature>
<dbReference type="PRINTS" id="PR00344">
    <property type="entry name" value="BCTRLSENSOR"/>
</dbReference>
<dbReference type="InterPro" id="IPR036890">
    <property type="entry name" value="HATPase_C_sf"/>
</dbReference>
<dbReference type="SMART" id="SM00304">
    <property type="entry name" value="HAMP"/>
    <property type="match status" value="1"/>
</dbReference>
<evidence type="ECO:0000313" key="16">
    <source>
        <dbReference type="Proteomes" id="UP001501495"/>
    </source>
</evidence>
<name>A0ABP7XFU6_9ACTN</name>
<evidence type="ECO:0000256" key="10">
    <source>
        <dbReference type="ARBA" id="ARBA00023136"/>
    </source>
</evidence>
<comment type="caution">
    <text evidence="15">The sequence shown here is derived from an EMBL/GenBank/DDBJ whole genome shotgun (WGS) entry which is preliminary data.</text>
</comment>
<feature type="domain" description="Histidine kinase" evidence="13">
    <location>
        <begin position="255"/>
        <end position="474"/>
    </location>
</feature>
<comment type="catalytic activity">
    <reaction evidence="1">
        <text>ATP + protein L-histidine = ADP + protein N-phospho-L-histidine.</text>
        <dbReference type="EC" id="2.7.13.3"/>
    </reaction>
</comment>
<dbReference type="Pfam" id="PF00672">
    <property type="entry name" value="HAMP"/>
    <property type="match status" value="1"/>
</dbReference>
<keyword evidence="9" id="KW-0902">Two-component regulatory system</keyword>
<proteinExistence type="predicted"/>
<evidence type="ECO:0000256" key="7">
    <source>
        <dbReference type="ARBA" id="ARBA00022777"/>
    </source>
</evidence>
<dbReference type="Pfam" id="PF02518">
    <property type="entry name" value="HATPase_c"/>
    <property type="match status" value="1"/>
</dbReference>
<dbReference type="EMBL" id="BAAAZH010000011">
    <property type="protein sequence ID" value="GAA4115004.1"/>
    <property type="molecule type" value="Genomic_DNA"/>
</dbReference>
<feature type="region of interest" description="Disordered" evidence="11">
    <location>
        <begin position="457"/>
        <end position="500"/>
    </location>
</feature>
<dbReference type="InterPro" id="IPR036097">
    <property type="entry name" value="HisK_dim/P_sf"/>
</dbReference>
<comment type="subcellular location">
    <subcellularLocation>
        <location evidence="2">Cell membrane</location>
    </subcellularLocation>
</comment>
<dbReference type="PROSITE" id="PS50109">
    <property type="entry name" value="HIS_KIN"/>
    <property type="match status" value="1"/>
</dbReference>
<dbReference type="InterPro" id="IPR004358">
    <property type="entry name" value="Sig_transdc_His_kin-like_C"/>
</dbReference>
<dbReference type="Pfam" id="PF00512">
    <property type="entry name" value="HisKA"/>
    <property type="match status" value="1"/>
</dbReference>
<evidence type="ECO:0000256" key="2">
    <source>
        <dbReference type="ARBA" id="ARBA00004236"/>
    </source>
</evidence>
<keyword evidence="5" id="KW-0808">Transferase</keyword>
<dbReference type="SMART" id="SM00387">
    <property type="entry name" value="HATPase_c"/>
    <property type="match status" value="1"/>
</dbReference>
<evidence type="ECO:0000313" key="15">
    <source>
        <dbReference type="EMBL" id="GAA4115004.1"/>
    </source>
</evidence>
<protein>
    <recommendedName>
        <fullName evidence="3">histidine kinase</fullName>
        <ecNumber evidence="3">2.7.13.3</ecNumber>
    </recommendedName>
</protein>
<evidence type="ECO:0000256" key="5">
    <source>
        <dbReference type="ARBA" id="ARBA00022679"/>
    </source>
</evidence>
<dbReference type="InterPro" id="IPR003661">
    <property type="entry name" value="HisK_dim/P_dom"/>
</dbReference>
<keyword evidence="4" id="KW-0597">Phosphoprotein</keyword>
<dbReference type="InterPro" id="IPR050428">
    <property type="entry name" value="TCS_sensor_his_kinase"/>
</dbReference>
<dbReference type="EC" id="2.7.13.3" evidence="3"/>
<reference evidence="16" key="1">
    <citation type="journal article" date="2019" name="Int. J. Syst. Evol. Microbiol.">
        <title>The Global Catalogue of Microorganisms (GCM) 10K type strain sequencing project: providing services to taxonomists for standard genome sequencing and annotation.</title>
        <authorList>
            <consortium name="The Broad Institute Genomics Platform"/>
            <consortium name="The Broad Institute Genome Sequencing Center for Infectious Disease"/>
            <person name="Wu L."/>
            <person name="Ma J."/>
        </authorList>
    </citation>
    <scope>NUCLEOTIDE SEQUENCE [LARGE SCALE GENOMIC DNA]</scope>
    <source>
        <strain evidence="16">JCM 16703</strain>
    </source>
</reference>
<feature type="domain" description="HAMP" evidence="14">
    <location>
        <begin position="194"/>
        <end position="247"/>
    </location>
</feature>
<dbReference type="SUPFAM" id="SSF47384">
    <property type="entry name" value="Homodimeric domain of signal transducing histidine kinase"/>
    <property type="match status" value="1"/>
</dbReference>
<dbReference type="SUPFAM" id="SSF55874">
    <property type="entry name" value="ATPase domain of HSP90 chaperone/DNA topoisomerase II/histidine kinase"/>
    <property type="match status" value="1"/>
</dbReference>
<gene>
    <name evidence="15" type="ORF">GCM10022215_13480</name>
</gene>
<feature type="transmembrane region" description="Helical" evidence="12">
    <location>
        <begin position="14"/>
        <end position="35"/>
    </location>
</feature>
<evidence type="ECO:0000259" key="13">
    <source>
        <dbReference type="PROSITE" id="PS50109"/>
    </source>
</evidence>
<evidence type="ECO:0000256" key="6">
    <source>
        <dbReference type="ARBA" id="ARBA00022692"/>
    </source>
</evidence>
<keyword evidence="7" id="KW-0418">Kinase</keyword>
<evidence type="ECO:0000256" key="11">
    <source>
        <dbReference type="SAM" id="MobiDB-lite"/>
    </source>
</evidence>
<evidence type="ECO:0000259" key="14">
    <source>
        <dbReference type="PROSITE" id="PS50885"/>
    </source>
</evidence>
<dbReference type="CDD" id="cd00082">
    <property type="entry name" value="HisKA"/>
    <property type="match status" value="1"/>
</dbReference>
<dbReference type="InterPro" id="IPR003594">
    <property type="entry name" value="HATPase_dom"/>
</dbReference>
<evidence type="ECO:0000256" key="1">
    <source>
        <dbReference type="ARBA" id="ARBA00000085"/>
    </source>
</evidence>
<dbReference type="Gene3D" id="3.30.565.10">
    <property type="entry name" value="Histidine kinase-like ATPase, C-terminal domain"/>
    <property type="match status" value="1"/>
</dbReference>
<dbReference type="PROSITE" id="PS50885">
    <property type="entry name" value="HAMP"/>
    <property type="match status" value="1"/>
</dbReference>
<dbReference type="RefSeq" id="WP_344732520.1">
    <property type="nucleotide sequence ID" value="NZ_BAAAZH010000011.1"/>
</dbReference>
<dbReference type="Proteomes" id="UP001501495">
    <property type="component" value="Unassembled WGS sequence"/>
</dbReference>
<evidence type="ECO:0000256" key="8">
    <source>
        <dbReference type="ARBA" id="ARBA00022989"/>
    </source>
</evidence>
<feature type="transmembrane region" description="Helical" evidence="12">
    <location>
        <begin position="170"/>
        <end position="192"/>
    </location>
</feature>
<evidence type="ECO:0000256" key="12">
    <source>
        <dbReference type="SAM" id="Phobius"/>
    </source>
</evidence>
<dbReference type="SMART" id="SM00388">
    <property type="entry name" value="HisKA"/>
    <property type="match status" value="1"/>
</dbReference>
<keyword evidence="10 12" id="KW-0472">Membrane</keyword>
<accession>A0ABP7XFU6</accession>
<dbReference type="Gene3D" id="1.10.287.130">
    <property type="match status" value="1"/>
</dbReference>
<evidence type="ECO:0000256" key="4">
    <source>
        <dbReference type="ARBA" id="ARBA00022553"/>
    </source>
</evidence>